<name>A0A3D8GMS4_9BACI</name>
<keyword evidence="2" id="KW-1185">Reference proteome</keyword>
<accession>A0A3D8GMS4</accession>
<dbReference type="AlphaFoldDB" id="A0A3D8GMS4"/>
<reference evidence="1 2" key="1">
    <citation type="submission" date="2018-07" db="EMBL/GenBank/DDBJ databases">
        <title>Bacillus sp. YLB-04 draft genome sequence.</title>
        <authorList>
            <person name="Yu L."/>
            <person name="Tang X."/>
        </authorList>
    </citation>
    <scope>NUCLEOTIDE SEQUENCE [LARGE SCALE GENOMIC DNA]</scope>
    <source>
        <strain evidence="1 2">YLB-04</strain>
    </source>
</reference>
<organism evidence="1 2">
    <name type="scientific">Neobacillus piezotolerans</name>
    <dbReference type="NCBI Taxonomy" id="2259171"/>
    <lineage>
        <taxon>Bacteria</taxon>
        <taxon>Bacillati</taxon>
        <taxon>Bacillota</taxon>
        <taxon>Bacilli</taxon>
        <taxon>Bacillales</taxon>
        <taxon>Bacillaceae</taxon>
        <taxon>Neobacillus</taxon>
    </lineage>
</organism>
<evidence type="ECO:0000313" key="2">
    <source>
        <dbReference type="Proteomes" id="UP000257144"/>
    </source>
</evidence>
<protein>
    <submittedName>
        <fullName evidence="1">Uncharacterized protein</fullName>
    </submittedName>
</protein>
<dbReference type="Proteomes" id="UP000257144">
    <property type="component" value="Unassembled WGS sequence"/>
</dbReference>
<proteinExistence type="predicted"/>
<sequence>MLTFEEKLEIFESFPELERKDVSLGRVNFQFPGSVTDKKNVVYHLHPNGNGFVYAGGVDGYETDEKGLVNIRDFTADELKELTARSIADLSGTGMKEAPANAVQNGPEKWVNKTNDVLIVIHEDDLWNVYYGVNLEESFGAYGEVEEYMAEEGFSRRK</sequence>
<gene>
    <name evidence="1" type="ORF">DRW41_16735</name>
</gene>
<comment type="caution">
    <text evidence="1">The sequence shown here is derived from an EMBL/GenBank/DDBJ whole genome shotgun (WGS) entry which is preliminary data.</text>
</comment>
<dbReference type="RefSeq" id="WP_115453158.1">
    <property type="nucleotide sequence ID" value="NZ_QNQT01000008.1"/>
</dbReference>
<dbReference type="OrthoDB" id="2360619at2"/>
<dbReference type="EMBL" id="QNQT01000008">
    <property type="protein sequence ID" value="RDU35780.1"/>
    <property type="molecule type" value="Genomic_DNA"/>
</dbReference>
<evidence type="ECO:0000313" key="1">
    <source>
        <dbReference type="EMBL" id="RDU35780.1"/>
    </source>
</evidence>